<dbReference type="PANTHER" id="PTHR32411">
    <property type="entry name" value="CYSTEINE-RICH REPEAT SECRETORY PROTEIN 38-RELATED"/>
    <property type="match status" value="1"/>
</dbReference>
<dbReference type="PANTHER" id="PTHR32411:SF43">
    <property type="entry name" value="CYSTEINE-RICH REPEAT SECRETORY PROTEIN 38"/>
    <property type="match status" value="1"/>
</dbReference>
<dbReference type="InterPro" id="IPR050581">
    <property type="entry name" value="CRR_secretory_protein"/>
</dbReference>
<dbReference type="EMBL" id="LFYR01000120">
    <property type="protein sequence ID" value="KMZ75702.1"/>
    <property type="molecule type" value="Genomic_DNA"/>
</dbReference>
<accession>A0A0K9Q5B7</accession>
<evidence type="ECO:0000313" key="2">
    <source>
        <dbReference type="Proteomes" id="UP000036987"/>
    </source>
</evidence>
<proteinExistence type="predicted"/>
<sequence length="93" mass="10953">MCRGDISAVDCQTCINILIQQIIQKDLDWCLLRYSDENFFEKVTEDTILIWNNNNAKNLNIFNEKLKIRLDRIIKRAAYGPKQLSYPLLFTVN</sequence>
<reference evidence="2" key="1">
    <citation type="journal article" date="2016" name="Nature">
        <title>The genome of the seagrass Zostera marina reveals angiosperm adaptation to the sea.</title>
        <authorList>
            <person name="Olsen J.L."/>
            <person name="Rouze P."/>
            <person name="Verhelst B."/>
            <person name="Lin Y.-C."/>
            <person name="Bayer T."/>
            <person name="Collen J."/>
            <person name="Dattolo E."/>
            <person name="De Paoli E."/>
            <person name="Dittami S."/>
            <person name="Maumus F."/>
            <person name="Michel G."/>
            <person name="Kersting A."/>
            <person name="Lauritano C."/>
            <person name="Lohaus R."/>
            <person name="Toepel M."/>
            <person name="Tonon T."/>
            <person name="Vanneste K."/>
            <person name="Amirebrahimi M."/>
            <person name="Brakel J."/>
            <person name="Bostroem C."/>
            <person name="Chovatia M."/>
            <person name="Grimwood J."/>
            <person name="Jenkins J.W."/>
            <person name="Jueterbock A."/>
            <person name="Mraz A."/>
            <person name="Stam W.T."/>
            <person name="Tice H."/>
            <person name="Bornberg-Bauer E."/>
            <person name="Green P.J."/>
            <person name="Pearson G.A."/>
            <person name="Procaccini G."/>
            <person name="Duarte C.M."/>
            <person name="Schmutz J."/>
            <person name="Reusch T.B.H."/>
            <person name="Van de Peer Y."/>
        </authorList>
    </citation>
    <scope>NUCLEOTIDE SEQUENCE [LARGE SCALE GENOMIC DNA]</scope>
    <source>
        <strain evidence="2">cv. Finnish</strain>
    </source>
</reference>
<dbReference type="OrthoDB" id="696781at2759"/>
<dbReference type="AlphaFoldDB" id="A0A0K9Q5B7"/>
<comment type="caution">
    <text evidence="1">The sequence shown here is derived from an EMBL/GenBank/DDBJ whole genome shotgun (WGS) entry which is preliminary data.</text>
</comment>
<evidence type="ECO:0000313" key="1">
    <source>
        <dbReference type="EMBL" id="KMZ75702.1"/>
    </source>
</evidence>
<protein>
    <recommendedName>
        <fullName evidence="3">Gnk2-homologous domain-containing protein</fullName>
    </recommendedName>
</protein>
<organism evidence="1 2">
    <name type="scientific">Zostera marina</name>
    <name type="common">Eelgrass</name>
    <dbReference type="NCBI Taxonomy" id="29655"/>
    <lineage>
        <taxon>Eukaryota</taxon>
        <taxon>Viridiplantae</taxon>
        <taxon>Streptophyta</taxon>
        <taxon>Embryophyta</taxon>
        <taxon>Tracheophyta</taxon>
        <taxon>Spermatophyta</taxon>
        <taxon>Magnoliopsida</taxon>
        <taxon>Liliopsida</taxon>
        <taxon>Zosteraceae</taxon>
        <taxon>Zostera</taxon>
    </lineage>
</organism>
<gene>
    <name evidence="1" type="ORF">ZOSMA_110G00030</name>
</gene>
<name>A0A0K9Q5B7_ZOSMR</name>
<keyword evidence="2" id="KW-1185">Reference proteome</keyword>
<dbReference type="Proteomes" id="UP000036987">
    <property type="component" value="Unassembled WGS sequence"/>
</dbReference>
<evidence type="ECO:0008006" key="3">
    <source>
        <dbReference type="Google" id="ProtNLM"/>
    </source>
</evidence>